<proteinExistence type="predicted"/>
<dbReference type="InterPro" id="IPR011010">
    <property type="entry name" value="DNA_brk_join_enz"/>
</dbReference>
<dbReference type="Pfam" id="PF00589">
    <property type="entry name" value="Phage_integrase"/>
    <property type="match status" value="1"/>
</dbReference>
<evidence type="ECO:0000313" key="4">
    <source>
        <dbReference type="Proteomes" id="UP001597402"/>
    </source>
</evidence>
<keyword evidence="4" id="KW-1185">Reference proteome</keyword>
<accession>A0ABW4XDA8</accession>
<dbReference type="SUPFAM" id="SSF56349">
    <property type="entry name" value="DNA breaking-rejoining enzymes"/>
    <property type="match status" value="1"/>
</dbReference>
<keyword evidence="1" id="KW-0233">DNA recombination</keyword>
<gene>
    <name evidence="3" type="ORF">ACFSHS_17750</name>
</gene>
<protein>
    <submittedName>
        <fullName evidence="3">Tyrosine-type recombinase/integrase</fullName>
    </submittedName>
</protein>
<dbReference type="PROSITE" id="PS51898">
    <property type="entry name" value="TYR_RECOMBINASE"/>
    <property type="match status" value="1"/>
</dbReference>
<dbReference type="Gene3D" id="1.10.443.10">
    <property type="entry name" value="Intergrase catalytic core"/>
    <property type="match status" value="1"/>
</dbReference>
<dbReference type="InterPro" id="IPR013762">
    <property type="entry name" value="Integrase-like_cat_sf"/>
</dbReference>
<dbReference type="Proteomes" id="UP001597402">
    <property type="component" value="Unassembled WGS sequence"/>
</dbReference>
<evidence type="ECO:0000259" key="2">
    <source>
        <dbReference type="PROSITE" id="PS51898"/>
    </source>
</evidence>
<reference evidence="4" key="1">
    <citation type="journal article" date="2019" name="Int. J. Syst. Evol. Microbiol.">
        <title>The Global Catalogue of Microorganisms (GCM) 10K type strain sequencing project: providing services to taxonomists for standard genome sequencing and annotation.</title>
        <authorList>
            <consortium name="The Broad Institute Genomics Platform"/>
            <consortium name="The Broad Institute Genome Sequencing Center for Infectious Disease"/>
            <person name="Wu L."/>
            <person name="Ma J."/>
        </authorList>
    </citation>
    <scope>NUCLEOTIDE SEQUENCE [LARGE SCALE GENOMIC DNA]</scope>
    <source>
        <strain evidence="4">JCM 3338</strain>
    </source>
</reference>
<feature type="domain" description="Tyr recombinase" evidence="2">
    <location>
        <begin position="1"/>
        <end position="85"/>
    </location>
</feature>
<dbReference type="InterPro" id="IPR002104">
    <property type="entry name" value="Integrase_catalytic"/>
</dbReference>
<dbReference type="EMBL" id="JBHUHP010000019">
    <property type="protein sequence ID" value="MFD2093405.1"/>
    <property type="molecule type" value="Genomic_DNA"/>
</dbReference>
<evidence type="ECO:0000313" key="3">
    <source>
        <dbReference type="EMBL" id="MFD2093405.1"/>
    </source>
</evidence>
<organism evidence="3 4">
    <name type="scientific">Blastococcus deserti</name>
    <dbReference type="NCBI Taxonomy" id="2259033"/>
    <lineage>
        <taxon>Bacteria</taxon>
        <taxon>Bacillati</taxon>
        <taxon>Actinomycetota</taxon>
        <taxon>Actinomycetes</taxon>
        <taxon>Geodermatophilales</taxon>
        <taxon>Geodermatophilaceae</taxon>
        <taxon>Blastococcus</taxon>
    </lineage>
</organism>
<name>A0ABW4XDA8_9ACTN</name>
<dbReference type="RefSeq" id="WP_376878918.1">
    <property type="nucleotide sequence ID" value="NZ_JBHUHP010000019.1"/>
</dbReference>
<comment type="caution">
    <text evidence="3">The sequence shown here is derived from an EMBL/GenBank/DDBJ whole genome shotgun (WGS) entry which is preliminary data.</text>
</comment>
<evidence type="ECO:0000256" key="1">
    <source>
        <dbReference type="ARBA" id="ARBA00023172"/>
    </source>
</evidence>
<sequence>MTSPEGGVLRSGNFRRPVFDAAVAAAELEDLSPHDLRHTAASLPVASGANVKTVQRMLGHASAAMTLDVYSVYSVFDDDLGALADRMDAAHQASVTRSHGA</sequence>